<dbReference type="EMBL" id="AE004437">
    <property type="protein sequence ID" value="AAG18826.1"/>
    <property type="molecule type" value="Genomic_DNA"/>
</dbReference>
<sequence>MSPQHAGAAGSAQSPPANGSVGGGTAGGQPVTQLVTPSLAVGVLAVVAVLFVVLAYHATGDDTATDRSPDPATREPAAQPRLAAVGAAAGQAAARIETVADVDNEVYRAWREMAAHVDVSNPEASTPREFAAAARDAGMDARHVDALTALFRAVRYGDADPSPAREARAVDALRAIEARYTDGGQ</sequence>
<dbReference type="HOGENOM" id="CLU_1458164_0_0_2"/>
<feature type="region of interest" description="Disordered" evidence="1">
    <location>
        <begin position="1"/>
        <end position="26"/>
    </location>
</feature>
<gene>
    <name evidence="4" type="ordered locus">VNG_0219H</name>
</gene>
<dbReference type="InParanoid" id="Q9HSI0"/>
<dbReference type="Proteomes" id="UP000000554">
    <property type="component" value="Chromosome"/>
</dbReference>
<keyword evidence="2" id="KW-0812">Transmembrane</keyword>
<feature type="compositionally biased region" description="Low complexity" evidence="1">
    <location>
        <begin position="1"/>
        <end position="19"/>
    </location>
</feature>
<organism evidence="4 5">
    <name type="scientific">Halobacterium salinarum (strain ATCC 700922 / JCM 11081 / NRC-1)</name>
    <name type="common">Halobacterium halobium</name>
    <dbReference type="NCBI Taxonomy" id="64091"/>
    <lineage>
        <taxon>Archaea</taxon>
        <taxon>Methanobacteriati</taxon>
        <taxon>Methanobacteriota</taxon>
        <taxon>Stenosarchaea group</taxon>
        <taxon>Halobacteria</taxon>
        <taxon>Halobacteriales</taxon>
        <taxon>Halobacteriaceae</taxon>
        <taxon>Halobacterium</taxon>
        <taxon>Halobacterium salinarum NRC-34001</taxon>
    </lineage>
</organism>
<dbReference type="AlphaFoldDB" id="Q9HSI0"/>
<dbReference type="STRING" id="64091.VNG_0219H"/>
<evidence type="ECO:0000259" key="3">
    <source>
        <dbReference type="Pfam" id="PF13559"/>
    </source>
</evidence>
<accession>Q9HSI0</accession>
<protein>
    <recommendedName>
        <fullName evidence="3">Protein-glutamine gamma-glutamyltransferase-like C-terminal domain-containing protein</fullName>
    </recommendedName>
</protein>
<dbReference type="PaxDb" id="64091-VNG_0219H"/>
<dbReference type="Pfam" id="PF13559">
    <property type="entry name" value="DUF4129"/>
    <property type="match status" value="1"/>
</dbReference>
<feature type="domain" description="Protein-glutamine gamma-glutamyltransferase-like C-terminal" evidence="3">
    <location>
        <begin position="107"/>
        <end position="174"/>
    </location>
</feature>
<dbReference type="OrthoDB" id="206550at2157"/>
<evidence type="ECO:0000313" key="5">
    <source>
        <dbReference type="Proteomes" id="UP000000554"/>
    </source>
</evidence>
<keyword evidence="2" id="KW-0472">Membrane</keyword>
<evidence type="ECO:0000256" key="1">
    <source>
        <dbReference type="SAM" id="MobiDB-lite"/>
    </source>
</evidence>
<dbReference type="PATRIC" id="fig|64091.14.peg.158"/>
<name>Q9HSI0_HALSA</name>
<evidence type="ECO:0000313" key="4">
    <source>
        <dbReference type="EMBL" id="AAG18826.1"/>
    </source>
</evidence>
<reference evidence="4 5" key="1">
    <citation type="journal article" date="2000" name="Proc. Natl. Acad. Sci. U.S.A.">
        <title>Genome sequence of Halobacterium species NRC-1.</title>
        <authorList>
            <person name="Ng W.V."/>
            <person name="Kennedy S.P."/>
            <person name="Mahairas G.G."/>
            <person name="Berquist B."/>
            <person name="Pan M."/>
            <person name="Shukla H.D."/>
            <person name="Lasky S.R."/>
            <person name="Baliga N.S."/>
            <person name="Thorsson V."/>
            <person name="Sbrogna J."/>
            <person name="Swartzell S."/>
            <person name="Weir D."/>
            <person name="Hall J."/>
            <person name="Dahl T.A."/>
            <person name="Welti R."/>
            <person name="Goo Y.A."/>
            <person name="Leithauser B."/>
            <person name="Keller K."/>
            <person name="Cruz R."/>
            <person name="Danson M.J."/>
            <person name="Hough D.W."/>
            <person name="Maddocks D.G."/>
            <person name="Jablonski P.E."/>
            <person name="Krebs M.P."/>
            <person name="Angevine C.M."/>
            <person name="Dale H."/>
            <person name="Isenbarger T.A."/>
            <person name="Peck R.F."/>
            <person name="Pohlschroder M."/>
            <person name="Spudich J.L."/>
            <person name="Jung K.W."/>
            <person name="Alam M."/>
            <person name="Freitas T."/>
            <person name="Hou S."/>
            <person name="Daniels C.J."/>
            <person name="Dennis P.P."/>
            <person name="Omer A.D."/>
            <person name="Ebhardt H."/>
            <person name="Lowe T.M."/>
            <person name="Liang P."/>
            <person name="Riley M."/>
            <person name="Hood L."/>
            <person name="DasSarma S."/>
        </authorList>
    </citation>
    <scope>NUCLEOTIDE SEQUENCE [LARGE SCALE GENOMIC DNA]</scope>
    <source>
        <strain evidence="5">ATCC 700922 / JCM 11081 / NRC-1</strain>
    </source>
</reference>
<dbReference type="KEGG" id="hal:VNG_0219H"/>
<dbReference type="PIR" id="F84182">
    <property type="entry name" value="F84182"/>
</dbReference>
<dbReference type="InterPro" id="IPR025403">
    <property type="entry name" value="TgpA-like_C"/>
</dbReference>
<keyword evidence="2" id="KW-1133">Transmembrane helix</keyword>
<keyword evidence="5" id="KW-1185">Reference proteome</keyword>
<evidence type="ECO:0000256" key="2">
    <source>
        <dbReference type="SAM" id="Phobius"/>
    </source>
</evidence>
<feature type="transmembrane region" description="Helical" evidence="2">
    <location>
        <begin position="39"/>
        <end position="58"/>
    </location>
</feature>
<proteinExistence type="predicted"/>